<dbReference type="GO" id="GO:0008782">
    <property type="term" value="F:adenosylhomocysteine nucleosidase activity"/>
    <property type="evidence" value="ECO:0007669"/>
    <property type="project" value="UniProtKB-EC"/>
</dbReference>
<dbReference type="InterPro" id="IPR010049">
    <property type="entry name" value="MTA_SAH_Nsdase"/>
</dbReference>
<dbReference type="EMBL" id="JADIMM010000106">
    <property type="protein sequence ID" value="MBO8458351.1"/>
    <property type="molecule type" value="Genomic_DNA"/>
</dbReference>
<dbReference type="EC" id="3.2.2.9" evidence="2"/>
<feature type="domain" description="Nucleoside phosphorylase" evidence="6">
    <location>
        <begin position="3"/>
        <end position="238"/>
    </location>
</feature>
<reference evidence="7" key="2">
    <citation type="journal article" date="2021" name="PeerJ">
        <title>Extensive microbial diversity within the chicken gut microbiome revealed by metagenomics and culture.</title>
        <authorList>
            <person name="Gilroy R."/>
            <person name="Ravi A."/>
            <person name="Getino M."/>
            <person name="Pursley I."/>
            <person name="Horton D.L."/>
            <person name="Alikhan N.F."/>
            <person name="Baker D."/>
            <person name="Gharbi K."/>
            <person name="Hall N."/>
            <person name="Watson M."/>
            <person name="Adriaenssens E.M."/>
            <person name="Foster-Nyarko E."/>
            <person name="Jarju S."/>
            <person name="Secka A."/>
            <person name="Antonio M."/>
            <person name="Oren A."/>
            <person name="Chaudhuri R.R."/>
            <person name="La Ragione R."/>
            <person name="Hildebrand F."/>
            <person name="Pallen M.J."/>
        </authorList>
    </citation>
    <scope>NUCLEOTIDE SEQUENCE</scope>
    <source>
        <strain evidence="7">10532</strain>
    </source>
</reference>
<evidence type="ECO:0000256" key="4">
    <source>
        <dbReference type="ARBA" id="ARBA00022801"/>
    </source>
</evidence>
<dbReference type="InterPro" id="IPR035994">
    <property type="entry name" value="Nucleoside_phosphorylase_sf"/>
</dbReference>
<accession>A0A9D9HRA5</accession>
<dbReference type="NCBIfam" id="TIGR01704">
    <property type="entry name" value="MTA_SAH-Nsdase"/>
    <property type="match status" value="1"/>
</dbReference>
<evidence type="ECO:0000259" key="6">
    <source>
        <dbReference type="Pfam" id="PF01048"/>
    </source>
</evidence>
<evidence type="ECO:0000313" key="7">
    <source>
        <dbReference type="EMBL" id="MBO8458351.1"/>
    </source>
</evidence>
<keyword evidence="4 7" id="KW-0378">Hydrolase</keyword>
<dbReference type="GO" id="GO:0019509">
    <property type="term" value="P:L-methionine salvage from methylthioadenosine"/>
    <property type="evidence" value="ECO:0007669"/>
    <property type="project" value="InterPro"/>
</dbReference>
<gene>
    <name evidence="7" type="ORF">IAA81_09040</name>
</gene>
<dbReference type="Gene3D" id="3.40.50.1580">
    <property type="entry name" value="Nucleoside phosphorylase domain"/>
    <property type="match status" value="1"/>
</dbReference>
<dbReference type="InterPro" id="IPR000845">
    <property type="entry name" value="Nucleoside_phosphorylase_d"/>
</dbReference>
<dbReference type="GO" id="GO:0008930">
    <property type="term" value="F:methylthioadenosine nucleosidase activity"/>
    <property type="evidence" value="ECO:0007669"/>
    <property type="project" value="InterPro"/>
</dbReference>
<evidence type="ECO:0000256" key="5">
    <source>
        <dbReference type="ARBA" id="ARBA00023167"/>
    </source>
</evidence>
<evidence type="ECO:0000256" key="2">
    <source>
        <dbReference type="ARBA" id="ARBA00011974"/>
    </source>
</evidence>
<protein>
    <recommendedName>
        <fullName evidence="2">adenosylhomocysteine nucleosidase</fullName>
        <ecNumber evidence="2">3.2.2.9</ecNumber>
    </recommendedName>
</protein>
<keyword evidence="7" id="KW-0326">Glycosidase</keyword>
<evidence type="ECO:0000313" key="8">
    <source>
        <dbReference type="Proteomes" id="UP000823638"/>
    </source>
</evidence>
<dbReference type="Pfam" id="PF01048">
    <property type="entry name" value="PNP_UDP_1"/>
    <property type="match status" value="1"/>
</dbReference>
<dbReference type="GO" id="GO:0019284">
    <property type="term" value="P:L-methionine salvage from S-adenosylmethionine"/>
    <property type="evidence" value="ECO:0007669"/>
    <property type="project" value="TreeGrafter"/>
</dbReference>
<sequence>MKKIAVVAAMEEELEKIQALMKKKKIYKISGRKFIKGKFSGKTIVAVICGIGKVNCAVTVQILIDKFKVKNIIHTGVAGGLNPVLKPGDMVLGEYLVQHDFDTTVFGDLPGLIPGLNVVKIPSSRDLTDSLALAWEKVKVKKNNGKNISQVSLIRGIIATGDQFISDTEVAGKIRKVFSADACEMEGGALAQVCAINGVDFAVLRAISDNGTTGAKMDYEEFKKNAVEITFEVLLEFFRGL</sequence>
<comment type="caution">
    <text evidence="7">The sequence shown here is derived from an EMBL/GenBank/DDBJ whole genome shotgun (WGS) entry which is preliminary data.</text>
</comment>
<dbReference type="GO" id="GO:0009164">
    <property type="term" value="P:nucleoside catabolic process"/>
    <property type="evidence" value="ECO:0007669"/>
    <property type="project" value="InterPro"/>
</dbReference>
<name>A0A9D9HRA5_9SPIR</name>
<keyword evidence="3" id="KW-0028">Amino-acid biosynthesis</keyword>
<dbReference type="NCBIfam" id="NF004079">
    <property type="entry name" value="PRK05584.1"/>
    <property type="match status" value="1"/>
</dbReference>
<dbReference type="GO" id="GO:0005829">
    <property type="term" value="C:cytosol"/>
    <property type="evidence" value="ECO:0007669"/>
    <property type="project" value="TreeGrafter"/>
</dbReference>
<reference evidence="7" key="1">
    <citation type="submission" date="2020-10" db="EMBL/GenBank/DDBJ databases">
        <authorList>
            <person name="Gilroy R."/>
        </authorList>
    </citation>
    <scope>NUCLEOTIDE SEQUENCE</scope>
    <source>
        <strain evidence="7">10532</strain>
    </source>
</reference>
<dbReference type="AlphaFoldDB" id="A0A9D9HRA5"/>
<comment type="pathway">
    <text evidence="1">Amino-acid biosynthesis; L-methionine biosynthesis via salvage pathway; S-methyl-5-thio-alpha-D-ribose 1-phosphate from S-methyl-5'-thioadenosine (hydrolase route): step 1/2.</text>
</comment>
<evidence type="ECO:0000256" key="1">
    <source>
        <dbReference type="ARBA" id="ARBA00004945"/>
    </source>
</evidence>
<dbReference type="PANTHER" id="PTHR46832">
    <property type="entry name" value="5'-METHYLTHIOADENOSINE/S-ADENOSYLHOMOCYSTEINE NUCLEOSIDASE"/>
    <property type="match status" value="1"/>
</dbReference>
<dbReference type="SUPFAM" id="SSF53167">
    <property type="entry name" value="Purine and uridine phosphorylases"/>
    <property type="match status" value="1"/>
</dbReference>
<evidence type="ECO:0000256" key="3">
    <source>
        <dbReference type="ARBA" id="ARBA00022605"/>
    </source>
</evidence>
<proteinExistence type="predicted"/>
<organism evidence="7 8">
    <name type="scientific">Candidatus Gallitreponema excrementavium</name>
    <dbReference type="NCBI Taxonomy" id="2840840"/>
    <lineage>
        <taxon>Bacteria</taxon>
        <taxon>Pseudomonadati</taxon>
        <taxon>Spirochaetota</taxon>
        <taxon>Spirochaetia</taxon>
        <taxon>Spirochaetales</taxon>
        <taxon>Candidatus Gallitreponema</taxon>
    </lineage>
</organism>
<dbReference type="PANTHER" id="PTHR46832:SF1">
    <property type="entry name" value="5'-METHYLTHIOADENOSINE_S-ADENOSYLHOMOCYSTEINE NUCLEOSIDASE"/>
    <property type="match status" value="1"/>
</dbReference>
<dbReference type="CDD" id="cd09008">
    <property type="entry name" value="MTAN"/>
    <property type="match status" value="1"/>
</dbReference>
<dbReference type="Proteomes" id="UP000823638">
    <property type="component" value="Unassembled WGS sequence"/>
</dbReference>
<keyword evidence="5" id="KW-0486">Methionine biosynthesis</keyword>